<proteinExistence type="inferred from homology"/>
<organism evidence="8 9">
    <name type="scientific">Ancylostoma ceylanicum</name>
    <dbReference type="NCBI Taxonomy" id="53326"/>
    <lineage>
        <taxon>Eukaryota</taxon>
        <taxon>Metazoa</taxon>
        <taxon>Ecdysozoa</taxon>
        <taxon>Nematoda</taxon>
        <taxon>Chromadorea</taxon>
        <taxon>Rhabditida</taxon>
        <taxon>Rhabditina</taxon>
        <taxon>Rhabditomorpha</taxon>
        <taxon>Strongyloidea</taxon>
        <taxon>Ancylostomatidae</taxon>
        <taxon>Ancylostomatinae</taxon>
        <taxon>Ancylostoma</taxon>
    </lineage>
</organism>
<keyword evidence="4 6" id="KW-1133">Transmembrane helix</keyword>
<gene>
    <name evidence="8" type="primary">Acey_s0697.g1611</name>
    <name evidence="8" type="ORF">Y032_0697g1611</name>
</gene>
<accession>A0A016WHI8</accession>
<comment type="caution">
    <text evidence="8">The sequence shown here is derived from an EMBL/GenBank/DDBJ whole genome shotgun (WGS) entry which is preliminary data.</text>
</comment>
<evidence type="ECO:0000256" key="6">
    <source>
        <dbReference type="SAM" id="Phobius"/>
    </source>
</evidence>
<keyword evidence="5 6" id="KW-0472">Membrane</keyword>
<dbReference type="GO" id="GO:0007606">
    <property type="term" value="P:sensory perception of chemical stimulus"/>
    <property type="evidence" value="ECO:0007669"/>
    <property type="project" value="InterPro"/>
</dbReference>
<name>A0A016WHI8_9BILA</name>
<evidence type="ECO:0000256" key="5">
    <source>
        <dbReference type="ARBA" id="ARBA00023136"/>
    </source>
</evidence>
<evidence type="ECO:0000256" key="7">
    <source>
        <dbReference type="SAM" id="SignalP"/>
    </source>
</evidence>
<dbReference type="PANTHER" id="PTHR31216">
    <property type="entry name" value="SERPENTINE RECEPTOR CLASS BETA-1-RELATED-RELATED"/>
    <property type="match status" value="1"/>
</dbReference>
<dbReference type="GO" id="GO:0016020">
    <property type="term" value="C:membrane"/>
    <property type="evidence" value="ECO:0007669"/>
    <property type="project" value="InterPro"/>
</dbReference>
<dbReference type="EMBL" id="JARK01000297">
    <property type="protein sequence ID" value="EYC38762.1"/>
    <property type="molecule type" value="Genomic_DNA"/>
</dbReference>
<comment type="subcellular location">
    <subcellularLocation>
        <location evidence="1">Membrane</location>
        <topology evidence="1">Multi-pass membrane protein</topology>
    </subcellularLocation>
</comment>
<evidence type="ECO:0000256" key="2">
    <source>
        <dbReference type="ARBA" id="ARBA00006860"/>
    </source>
</evidence>
<dbReference type="InterPro" id="IPR002184">
    <property type="entry name" value="7TM_GPCR_serpentine_rcpt_Srb"/>
</dbReference>
<feature type="chain" id="PRO_5010010342" evidence="7">
    <location>
        <begin position="18"/>
        <end position="97"/>
    </location>
</feature>
<dbReference type="GO" id="GO:0004888">
    <property type="term" value="F:transmembrane signaling receptor activity"/>
    <property type="evidence" value="ECO:0007669"/>
    <property type="project" value="InterPro"/>
</dbReference>
<dbReference type="EMBL" id="JARK01000297">
    <property type="protein sequence ID" value="EYC38763.1"/>
    <property type="molecule type" value="Genomic_DNA"/>
</dbReference>
<keyword evidence="3 6" id="KW-0812">Transmembrane</keyword>
<reference evidence="9" key="2">
    <citation type="journal article" date="2015" name="Nat. Genet.">
        <title>The genome and transcriptome of the zoonotic hookworm Ancylostoma ceylanicum identify infection-specific gene families.</title>
        <authorList>
            <person name="Schwarz E.M."/>
            <person name="Hu Y."/>
            <person name="Antoshechkin I."/>
            <person name="Miller M.M."/>
            <person name="Sternberg P.W."/>
            <person name="Aroian R.V."/>
        </authorList>
    </citation>
    <scope>NUCLEOTIDE SEQUENCE</scope>
    <source>
        <strain evidence="9">HY135</strain>
    </source>
</reference>
<keyword evidence="9" id="KW-1185">Reference proteome</keyword>
<dbReference type="Pfam" id="PF02117">
    <property type="entry name" value="7TM_GPCR_Sra"/>
    <property type="match status" value="1"/>
</dbReference>
<dbReference type="Proteomes" id="UP000024635">
    <property type="component" value="Unassembled WGS sequence"/>
</dbReference>
<protein>
    <submittedName>
        <fullName evidence="8">Uncharacterized protein</fullName>
    </submittedName>
</protein>
<comment type="similarity">
    <text evidence="2">Belongs to the nematode receptor-like protein srb family.</text>
</comment>
<feature type="signal peptide" evidence="7">
    <location>
        <begin position="1"/>
        <end position="17"/>
    </location>
</feature>
<dbReference type="PANTHER" id="PTHR31216:SF11">
    <property type="entry name" value="SERPENTINE RECEPTOR CLASS BETA-16-RELATED"/>
    <property type="match status" value="1"/>
</dbReference>
<dbReference type="InterPro" id="IPR000344">
    <property type="entry name" value="7TM_GPCR_serpentine_rcpt_Sra"/>
</dbReference>
<evidence type="ECO:0000313" key="8">
    <source>
        <dbReference type="EMBL" id="EYC38762.1"/>
    </source>
</evidence>
<sequence>MAVFFIFVIMLITYSHDDFDELTASMLNTPSSAAPRINRMFIILGSISVFVIIGMQILLRINKRTHSRTPKSLSSRYQTLENMFITRFATCLSSLQV</sequence>
<evidence type="ECO:0000313" key="9">
    <source>
        <dbReference type="Proteomes" id="UP000024635"/>
    </source>
</evidence>
<evidence type="ECO:0000256" key="1">
    <source>
        <dbReference type="ARBA" id="ARBA00004141"/>
    </source>
</evidence>
<evidence type="ECO:0000256" key="4">
    <source>
        <dbReference type="ARBA" id="ARBA00022989"/>
    </source>
</evidence>
<reference evidence="8" key="1">
    <citation type="submission" date="2014-02" db="EMBL/GenBank/DDBJ databases">
        <title>The genome and transcriptome of the zoonotic hookworm Ancylostoma ceylanicum reveal infection-specific gene families.</title>
        <authorList>
            <person name="Schwarz E.M."/>
            <person name="Hu Y."/>
            <person name="Antoshechkin I."/>
            <person name="Miller M.M."/>
            <person name="Sternberg P.W."/>
            <person name="Aroian R.V."/>
        </authorList>
    </citation>
    <scope>NUCLEOTIDE SEQUENCE</scope>
    <source>
        <strain evidence="8">HY135</strain>
    </source>
</reference>
<feature type="transmembrane region" description="Helical" evidence="6">
    <location>
        <begin position="39"/>
        <end position="59"/>
    </location>
</feature>
<keyword evidence="7" id="KW-0732">Signal</keyword>
<evidence type="ECO:0000256" key="3">
    <source>
        <dbReference type="ARBA" id="ARBA00022692"/>
    </source>
</evidence>
<dbReference type="AlphaFoldDB" id="A0A016WHI8"/>
<dbReference type="OrthoDB" id="5864736at2759"/>